<protein>
    <submittedName>
        <fullName evidence="1">Uncharacterized protein</fullName>
    </submittedName>
</protein>
<keyword evidence="2" id="KW-1185">Reference proteome</keyword>
<gene>
    <name evidence="1" type="ordered locus">Nther_1232</name>
</gene>
<dbReference type="RefSeq" id="WP_012447690.1">
    <property type="nucleotide sequence ID" value="NC_010718.1"/>
</dbReference>
<sequence>MSDYLKIKFAETDEEVSQEGEFDNAIIFKLKADEEEKDSERLYIEADEDYHLEDVVIKIEGDTAEKWALAPDDDGEEGEYKDWGESLDLGDIDAEDTKHFWVKAKAEENEDLGQYDDVLITVEGLAEETGGDLW</sequence>
<reference evidence="1 2" key="2">
    <citation type="journal article" date="2011" name="J. Bacteriol.">
        <title>Complete genome sequence of the anaerobic, halophilic alkalithermophile Natranaerobius thermophilus JW/NM-WN-LF.</title>
        <authorList>
            <person name="Zhao B."/>
            <person name="Mesbah N.M."/>
            <person name="Dalin E."/>
            <person name="Goodwin L."/>
            <person name="Nolan M."/>
            <person name="Pitluck S."/>
            <person name="Chertkov O."/>
            <person name="Brettin T.S."/>
            <person name="Han J."/>
            <person name="Larimer F.W."/>
            <person name="Land M.L."/>
            <person name="Hauser L."/>
            <person name="Kyrpides N."/>
            <person name="Wiegel J."/>
        </authorList>
    </citation>
    <scope>NUCLEOTIDE SEQUENCE [LARGE SCALE GENOMIC DNA]</scope>
    <source>
        <strain evidence="2">ATCC BAA-1301 / DSM 18059 / JW/NM-WN-LF</strain>
    </source>
</reference>
<dbReference type="AlphaFoldDB" id="B2A210"/>
<accession>B2A210</accession>
<name>B2A210_NATTJ</name>
<dbReference type="Proteomes" id="UP000001683">
    <property type="component" value="Chromosome"/>
</dbReference>
<dbReference type="HOGENOM" id="CLU_1893960_0_0_9"/>
<evidence type="ECO:0000313" key="2">
    <source>
        <dbReference type="Proteomes" id="UP000001683"/>
    </source>
</evidence>
<dbReference type="KEGG" id="nth:Nther_1232"/>
<reference evidence="1 2" key="1">
    <citation type="submission" date="2008-04" db="EMBL/GenBank/DDBJ databases">
        <title>Complete sequence of chromosome of Natranaerobius thermophilus JW/NM-WN-LF.</title>
        <authorList>
            <consortium name="US DOE Joint Genome Institute"/>
            <person name="Copeland A."/>
            <person name="Lucas S."/>
            <person name="Lapidus A."/>
            <person name="Glavina del Rio T."/>
            <person name="Dalin E."/>
            <person name="Tice H."/>
            <person name="Bruce D."/>
            <person name="Goodwin L."/>
            <person name="Pitluck S."/>
            <person name="Chertkov O."/>
            <person name="Brettin T."/>
            <person name="Detter J.C."/>
            <person name="Han C."/>
            <person name="Kuske C.R."/>
            <person name="Schmutz J."/>
            <person name="Larimer F."/>
            <person name="Land M."/>
            <person name="Hauser L."/>
            <person name="Kyrpides N."/>
            <person name="Lykidis A."/>
            <person name="Mesbah N.M."/>
            <person name="Wiegel J."/>
        </authorList>
    </citation>
    <scope>NUCLEOTIDE SEQUENCE [LARGE SCALE GENOMIC DNA]</scope>
    <source>
        <strain evidence="2">ATCC BAA-1301 / DSM 18059 / JW/NM-WN-LF</strain>
    </source>
</reference>
<evidence type="ECO:0000313" key="1">
    <source>
        <dbReference type="EMBL" id="ACB84815.1"/>
    </source>
</evidence>
<dbReference type="InParanoid" id="B2A210"/>
<dbReference type="eggNOG" id="ENOG50338UF">
    <property type="taxonomic scope" value="Bacteria"/>
</dbReference>
<dbReference type="STRING" id="457570.Nther_1232"/>
<proteinExistence type="predicted"/>
<organism evidence="1 2">
    <name type="scientific">Natranaerobius thermophilus (strain ATCC BAA-1301 / DSM 18059 / JW/NM-WN-LF)</name>
    <dbReference type="NCBI Taxonomy" id="457570"/>
    <lineage>
        <taxon>Bacteria</taxon>
        <taxon>Bacillati</taxon>
        <taxon>Bacillota</taxon>
        <taxon>Clostridia</taxon>
        <taxon>Natranaerobiales</taxon>
        <taxon>Natranaerobiaceae</taxon>
        <taxon>Natranaerobius</taxon>
    </lineage>
</organism>
<dbReference type="EMBL" id="CP001034">
    <property type="protein sequence ID" value="ACB84815.1"/>
    <property type="molecule type" value="Genomic_DNA"/>
</dbReference>